<keyword evidence="4 10" id="KW-0812">Transmembrane</keyword>
<comment type="caution">
    <text evidence="11">The sequence shown here is derived from an EMBL/GenBank/DDBJ whole genome shotgun (WGS) entry which is preliminary data.</text>
</comment>
<dbReference type="GO" id="GO:0016125">
    <property type="term" value="P:sterol metabolic process"/>
    <property type="evidence" value="ECO:0007669"/>
    <property type="project" value="UniProtKB-UniRule"/>
</dbReference>
<dbReference type="GO" id="GO:0006665">
    <property type="term" value="P:sphingolipid metabolic process"/>
    <property type="evidence" value="ECO:0007669"/>
    <property type="project" value="UniProtKB-UniRule"/>
</dbReference>
<evidence type="ECO:0000256" key="5">
    <source>
        <dbReference type="ARBA" id="ARBA00022824"/>
    </source>
</evidence>
<evidence type="ECO:0000256" key="9">
    <source>
        <dbReference type="ARBA" id="ARBA00023136"/>
    </source>
</evidence>
<evidence type="ECO:0000256" key="7">
    <source>
        <dbReference type="ARBA" id="ARBA00023055"/>
    </source>
</evidence>
<evidence type="ECO:0000313" key="11">
    <source>
        <dbReference type="EMBL" id="KAG0270598.1"/>
    </source>
</evidence>
<feature type="transmembrane region" description="Helical" evidence="10">
    <location>
        <begin position="110"/>
        <end position="133"/>
    </location>
</feature>
<dbReference type="GO" id="GO:0097036">
    <property type="term" value="P:regulation of plasma membrane sterol distribution"/>
    <property type="evidence" value="ECO:0007669"/>
    <property type="project" value="UniProtKB-UniRule"/>
</dbReference>
<dbReference type="GO" id="GO:0032366">
    <property type="term" value="P:intracellular sterol transport"/>
    <property type="evidence" value="ECO:0007669"/>
    <property type="project" value="UniProtKB-UniRule"/>
</dbReference>
<evidence type="ECO:0000256" key="1">
    <source>
        <dbReference type="ARBA" id="ARBA00004477"/>
    </source>
</evidence>
<comment type="function">
    <text evidence="10">Regulates also the sphingolipid metabolism.</text>
</comment>
<keyword evidence="12" id="KW-1185">Reference proteome</keyword>
<dbReference type="PANTHER" id="PTHR14467:SF0">
    <property type="entry name" value="PROTEIN ARV1"/>
    <property type="match status" value="1"/>
</dbReference>
<keyword evidence="7 10" id="KW-0445">Lipid transport</keyword>
<comment type="similarity">
    <text evidence="2 10">Belongs to the ARV1 family.</text>
</comment>
<evidence type="ECO:0000256" key="8">
    <source>
        <dbReference type="ARBA" id="ARBA00023098"/>
    </source>
</evidence>
<evidence type="ECO:0000256" key="10">
    <source>
        <dbReference type="RuleBase" id="RU368065"/>
    </source>
</evidence>
<feature type="transmembrane region" description="Helical" evidence="10">
    <location>
        <begin position="72"/>
        <end position="98"/>
    </location>
</feature>
<comment type="subcellular location">
    <subcellularLocation>
        <location evidence="1 10">Endoplasmic reticulum membrane</location>
        <topology evidence="1 10">Multi-pass membrane protein</topology>
    </subcellularLocation>
    <subcellularLocation>
        <location evidence="10">Golgi apparatus membrane</location>
        <topology evidence="10">Multi-pass membrane protein</topology>
    </subcellularLocation>
</comment>
<organism evidence="11 12">
    <name type="scientific">Actinomortierella ambigua</name>
    <dbReference type="NCBI Taxonomy" id="1343610"/>
    <lineage>
        <taxon>Eukaryota</taxon>
        <taxon>Fungi</taxon>
        <taxon>Fungi incertae sedis</taxon>
        <taxon>Mucoromycota</taxon>
        <taxon>Mortierellomycotina</taxon>
        <taxon>Mortierellomycetes</taxon>
        <taxon>Mortierellales</taxon>
        <taxon>Mortierellaceae</taxon>
        <taxon>Actinomortierella</taxon>
    </lineage>
</organism>
<dbReference type="EMBL" id="JAAAJB010000002">
    <property type="protein sequence ID" value="KAG0270598.1"/>
    <property type="molecule type" value="Genomic_DNA"/>
</dbReference>
<dbReference type="Proteomes" id="UP000807716">
    <property type="component" value="Unassembled WGS sequence"/>
</dbReference>
<dbReference type="GO" id="GO:0005789">
    <property type="term" value="C:endoplasmic reticulum membrane"/>
    <property type="evidence" value="ECO:0007669"/>
    <property type="project" value="UniProtKB-SubCell"/>
</dbReference>
<name>A0A9P6QKY3_9FUNG</name>
<comment type="function">
    <text evidence="10">Mediator of sterol homeostasis involved in sterol uptake, trafficking and distribution into membranes.</text>
</comment>
<keyword evidence="10" id="KW-0746">Sphingolipid metabolism</keyword>
<reference evidence="11" key="1">
    <citation type="journal article" date="2020" name="Fungal Divers.">
        <title>Resolving the Mortierellaceae phylogeny through synthesis of multi-gene phylogenetics and phylogenomics.</title>
        <authorList>
            <person name="Vandepol N."/>
            <person name="Liber J."/>
            <person name="Desiro A."/>
            <person name="Na H."/>
            <person name="Kennedy M."/>
            <person name="Barry K."/>
            <person name="Grigoriev I.V."/>
            <person name="Miller A.N."/>
            <person name="O'Donnell K."/>
            <person name="Stajich J.E."/>
            <person name="Bonito G."/>
        </authorList>
    </citation>
    <scope>NUCLEOTIDE SEQUENCE</scope>
    <source>
        <strain evidence="11">BC1065</strain>
    </source>
</reference>
<dbReference type="AlphaFoldDB" id="A0A9P6QKY3"/>
<evidence type="ECO:0000256" key="2">
    <source>
        <dbReference type="ARBA" id="ARBA00009187"/>
    </source>
</evidence>
<keyword evidence="5 10" id="KW-0256">Endoplasmic reticulum</keyword>
<protein>
    <recommendedName>
        <fullName evidence="10">Protein ARV</fullName>
    </recommendedName>
</protein>
<evidence type="ECO:0000256" key="6">
    <source>
        <dbReference type="ARBA" id="ARBA00022989"/>
    </source>
</evidence>
<accession>A0A9P6QKY3</accession>
<dbReference type="PANTHER" id="PTHR14467">
    <property type="entry name" value="ARV1"/>
    <property type="match status" value="1"/>
</dbReference>
<evidence type="ECO:0000256" key="4">
    <source>
        <dbReference type="ARBA" id="ARBA00022692"/>
    </source>
</evidence>
<dbReference type="GO" id="GO:0032541">
    <property type="term" value="C:cortical endoplasmic reticulum"/>
    <property type="evidence" value="ECO:0007669"/>
    <property type="project" value="TreeGrafter"/>
</dbReference>
<sequence length="180" mass="21210">MLADKYVEHDFVIIFVDMILHKKPVYRHLLFNRLPYRDFGIDVYDIKWFRLEQQSAIIDVGGFAQHSLVLQYLYILFLCVIEFLSFHFGVRLIVSLWYGSRYAILKYNYITTALIISSFGKMLMMLMVIWDYTELEYSWLLINLIVFTSNIEALSACRILMQIAFTQIMGDSPLVSLTSM</sequence>
<evidence type="ECO:0000313" key="12">
    <source>
        <dbReference type="Proteomes" id="UP000807716"/>
    </source>
</evidence>
<proteinExistence type="inferred from homology"/>
<dbReference type="GO" id="GO:0000139">
    <property type="term" value="C:Golgi membrane"/>
    <property type="evidence" value="ECO:0007669"/>
    <property type="project" value="UniProtKB-SubCell"/>
</dbReference>
<evidence type="ECO:0000256" key="3">
    <source>
        <dbReference type="ARBA" id="ARBA00022448"/>
    </source>
</evidence>
<dbReference type="InterPro" id="IPR007290">
    <property type="entry name" value="Arv1"/>
</dbReference>
<dbReference type="Pfam" id="PF04161">
    <property type="entry name" value="Arv1"/>
    <property type="match status" value="2"/>
</dbReference>
<gene>
    <name evidence="11" type="primary">ARV1</name>
    <name evidence="11" type="ORF">DFQ27_002589</name>
</gene>
<dbReference type="OrthoDB" id="2192830at2759"/>
<keyword evidence="9 10" id="KW-0472">Membrane</keyword>
<keyword evidence="10" id="KW-0333">Golgi apparatus</keyword>
<feature type="transmembrane region" description="Helical" evidence="10">
    <location>
        <begin position="139"/>
        <end position="161"/>
    </location>
</feature>
<keyword evidence="6 10" id="KW-1133">Transmembrane helix</keyword>
<keyword evidence="8 10" id="KW-0443">Lipid metabolism</keyword>
<keyword evidence="3 10" id="KW-0813">Transport</keyword>